<dbReference type="Proteomes" id="UP000277236">
    <property type="component" value="Unassembled WGS sequence"/>
</dbReference>
<name>A0A3M4M7Q1_PSECI</name>
<feature type="domain" description="Dermonecrotic toxin N-terminal" evidence="1">
    <location>
        <begin position="433"/>
        <end position="688"/>
    </location>
</feature>
<dbReference type="Pfam" id="PF20178">
    <property type="entry name" value="ToxA_N"/>
    <property type="match status" value="2"/>
</dbReference>
<gene>
    <name evidence="3" type="ORF">ALQ04_04787</name>
</gene>
<proteinExistence type="predicted"/>
<comment type="caution">
    <text evidence="3">The sequence shown here is derived from an EMBL/GenBank/DDBJ whole genome shotgun (WGS) entry which is preliminary data.</text>
</comment>
<feature type="domain" description="Putative adhesin Stv" evidence="2">
    <location>
        <begin position="937"/>
        <end position="1102"/>
    </location>
</feature>
<evidence type="ECO:0000259" key="2">
    <source>
        <dbReference type="Pfam" id="PF21527"/>
    </source>
</evidence>
<evidence type="ECO:0000259" key="1">
    <source>
        <dbReference type="Pfam" id="PF20178"/>
    </source>
</evidence>
<protein>
    <submittedName>
        <fullName evidence="3">Uncharacterized protein</fullName>
    </submittedName>
</protein>
<dbReference type="EMBL" id="RBRE01000014">
    <property type="protein sequence ID" value="RMQ49780.1"/>
    <property type="molecule type" value="Genomic_DNA"/>
</dbReference>
<accession>A0A3M4M7Q1</accession>
<reference evidence="3 4" key="1">
    <citation type="submission" date="2018-08" db="EMBL/GenBank/DDBJ databases">
        <title>Recombination of ecologically and evolutionarily significant loci maintains genetic cohesion in the Pseudomonas syringae species complex.</title>
        <authorList>
            <person name="Dillon M."/>
            <person name="Thakur S."/>
            <person name="Almeida R.N.D."/>
            <person name="Weir B.S."/>
            <person name="Guttman D.S."/>
        </authorList>
    </citation>
    <scope>NUCLEOTIDE SEQUENCE [LARGE SCALE GENOMIC DNA]</scope>
    <source>
        <strain evidence="3 4">ICMP 3353</strain>
    </source>
</reference>
<dbReference type="Pfam" id="PF21527">
    <property type="entry name" value="Stv"/>
    <property type="match status" value="1"/>
</dbReference>
<dbReference type="AlphaFoldDB" id="A0A3M4M7Q1"/>
<dbReference type="InterPro" id="IPR049002">
    <property type="entry name" value="Stv"/>
</dbReference>
<feature type="domain" description="Dermonecrotic toxin N-terminal" evidence="1">
    <location>
        <begin position="123"/>
        <end position="358"/>
    </location>
</feature>
<evidence type="ECO:0000313" key="4">
    <source>
        <dbReference type="Proteomes" id="UP000277236"/>
    </source>
</evidence>
<organism evidence="3 4">
    <name type="scientific">Pseudomonas cichorii</name>
    <dbReference type="NCBI Taxonomy" id="36746"/>
    <lineage>
        <taxon>Bacteria</taxon>
        <taxon>Pseudomonadati</taxon>
        <taxon>Pseudomonadota</taxon>
        <taxon>Gammaproteobacteria</taxon>
        <taxon>Pseudomonadales</taxon>
        <taxon>Pseudomonadaceae</taxon>
        <taxon>Pseudomonas</taxon>
    </lineage>
</organism>
<evidence type="ECO:0000313" key="3">
    <source>
        <dbReference type="EMBL" id="RMQ49780.1"/>
    </source>
</evidence>
<sequence>MASDIVSGHSLHYVTVMDDRWKYPSIASDLEHPDLVMLPGPDSERKDSLNGAGAFSLAPLYYSARERPLPEPDNPPPHSVEADAQAIHRLKRLRESPGFRLIADSVLLLKTLQLDMDCPPPQRTYVHLRLKSLLQQKTGKPLDPDHLHITFTTEACPSVDEQGRERYSAQLSLTELALECFDTSRLEDLLRCTIQDTPVEPTTPSLTSRTMFRLIADSSWADGYSDEINAFWRNHEATYRVLARLSFLDILARQFARKRISHDGYHLTLDALGFKNFPVTGQSLESASRGDYSEIRMLSLNGQAVPGLFQVRSRNTSHCFIHVLGCEAAICEYISDNPTHMAQKLLDELNASTLHRLWLSQHISVESTALVIETRVIEGDLFSHLTDAQKALALDQPATQDGAHVIDPLKPIARALTLAGAVDFWQAQPPILKRIPSPLKISAHLMGTVIHKLHGVKLNPDHVFIAYRSGTSRTPLGNIHQPASHVHVPSEKPVSLSEALVNNYRVEYPTGYTDHGGRSVVYQDPTGKGTWSPDQELPVTAEAIETQIKTIDFLALMTGRIDDFWERQADTIEQALKTTLMTQAVICLKQGSLLRSGFDAVVNALTTAQSRWLTLGFTVKSSFIDGTEQLYCAGLLVLEDSRTSHRVLYQAGLPKAFIEFRNNDGLKEYLRHASADEQWRNAVLGYIAQHHKERLEYLLKVWAGTQAPTPPASILRPWTDVLYNPDVRKALNHSWLERQLPGSPFTFMRQTLKQNALEDARQQIVTSAQVSLRYWTGRLNHLQLLLAPMSFLLTPALIASLATEIGIASLNIAAASQPGSRHEEKRQAILSALTLGLFNLAPFTPRLMGALSKISAPARSVARTGSSALVRPMNLTSSLRSSMSPRNTRLEKFFHTDTLLKLWTVPAQPIVGNLAIHAWKLGRKFLLWTSSRGQANTLVISTHGHYAPWSGTVKIPNGTQVHTYAPHGYILSDPKLHRVVSGKVATFAISDASGNTLAMPPSSLPSLVVTDKLMAGTALPGRLKNYTLSKFQTTTDETYQDIAHIVRNSNVSPFRHSLPPTPMDILTVRNRFAMSAPSLEELFNTLWELGIHYDRILLVHCRCSAIDELLRRAPDYHAPLLRPVFITTL</sequence>
<dbReference type="InterPro" id="IPR046673">
    <property type="entry name" value="ToxA_N"/>
</dbReference>